<feature type="region of interest" description="Disordered" evidence="1">
    <location>
        <begin position="60"/>
        <end position="79"/>
    </location>
</feature>
<keyword evidence="2" id="KW-0472">Membrane</keyword>
<feature type="transmembrane region" description="Helical" evidence="2">
    <location>
        <begin position="26"/>
        <end position="53"/>
    </location>
</feature>
<evidence type="ECO:0000256" key="2">
    <source>
        <dbReference type="SAM" id="Phobius"/>
    </source>
</evidence>
<gene>
    <name evidence="3" type="ORF">SMACR_05210</name>
</gene>
<accession>A0A8S8ZNL6</accession>
<protein>
    <submittedName>
        <fullName evidence="3">Uncharacterized protein</fullName>
    </submittedName>
</protein>
<reference evidence="3 4" key="1">
    <citation type="submission" date="2017-07" db="EMBL/GenBank/DDBJ databases">
        <title>Genome sequence of the Sordaria macrospora wild type strain R19027.</title>
        <authorList>
            <person name="Nowrousian M."/>
            <person name="Teichert I."/>
            <person name="Kueck U."/>
        </authorList>
    </citation>
    <scope>NUCLEOTIDE SEQUENCE [LARGE SCALE GENOMIC DNA]</scope>
    <source>
        <strain evidence="3 4">R19027</strain>
        <tissue evidence="3">Mycelium</tissue>
    </source>
</reference>
<evidence type="ECO:0000313" key="3">
    <source>
        <dbReference type="EMBL" id="KAA8632397.1"/>
    </source>
</evidence>
<keyword evidence="2" id="KW-1133">Transmembrane helix</keyword>
<evidence type="ECO:0000256" key="1">
    <source>
        <dbReference type="SAM" id="MobiDB-lite"/>
    </source>
</evidence>
<name>A0A8S8ZNL6_SORMA</name>
<proteinExistence type="predicted"/>
<dbReference type="EMBL" id="NMPR01000055">
    <property type="protein sequence ID" value="KAA8632397.1"/>
    <property type="molecule type" value="Genomic_DNA"/>
</dbReference>
<keyword evidence="2" id="KW-0812">Transmembrane</keyword>
<dbReference type="AlphaFoldDB" id="A0A8S8ZNL6"/>
<dbReference type="OMA" id="CGNRGRM"/>
<sequence>MGAVVSCIQSVFRTIGRAIMGVVHGIGAILMAIINGVIGVIDVIVGFLTCNYCGSRRGRMRRKSGGMGRRRHGRTTAAI</sequence>
<evidence type="ECO:0000313" key="4">
    <source>
        <dbReference type="Proteomes" id="UP000433876"/>
    </source>
</evidence>
<comment type="caution">
    <text evidence="3">The sequence shown here is derived from an EMBL/GenBank/DDBJ whole genome shotgun (WGS) entry which is preliminary data.</text>
</comment>
<dbReference type="Proteomes" id="UP000433876">
    <property type="component" value="Unassembled WGS sequence"/>
</dbReference>
<organism evidence="3 4">
    <name type="scientific">Sordaria macrospora</name>
    <dbReference type="NCBI Taxonomy" id="5147"/>
    <lineage>
        <taxon>Eukaryota</taxon>
        <taxon>Fungi</taxon>
        <taxon>Dikarya</taxon>
        <taxon>Ascomycota</taxon>
        <taxon>Pezizomycotina</taxon>
        <taxon>Sordariomycetes</taxon>
        <taxon>Sordariomycetidae</taxon>
        <taxon>Sordariales</taxon>
        <taxon>Sordariaceae</taxon>
        <taxon>Sordaria</taxon>
    </lineage>
</organism>